<feature type="domain" description="Sushi" evidence="9">
    <location>
        <begin position="381"/>
        <end position="440"/>
    </location>
</feature>
<dbReference type="PROSITE" id="PS50923">
    <property type="entry name" value="SUSHI"/>
    <property type="match status" value="7"/>
</dbReference>
<keyword evidence="4 6" id="KW-1015">Disulfide bond</keyword>
<evidence type="ECO:0000313" key="10">
    <source>
        <dbReference type="EMBL" id="KAK9515167.1"/>
    </source>
</evidence>
<keyword evidence="7" id="KW-0472">Membrane</keyword>
<feature type="disulfide bond" evidence="6">
    <location>
        <begin position="411"/>
        <end position="438"/>
    </location>
</feature>
<keyword evidence="3" id="KW-0677">Repeat</keyword>
<comment type="caution">
    <text evidence="10">The sequence shown here is derived from an EMBL/GenBank/DDBJ whole genome shotgun (WGS) entry which is preliminary data.</text>
</comment>
<sequence>MSVTYFLLLSSLAFAMNAQDCSKPVGGENMGLKGSDLLLQAFPNGVRVSFACDPGYTTKGGSSTITCTDGSWSPVNLKCEIKSCGNAGDLENGYIDYPEGNDFGAKLVVTCNTGHRLVGRSPNIICGVDGWIGRLPECEAVICSPLKQVVAGTFSPVEDHYLYQQVVQFSCEGDYTLNGSKSISCSADGTFKPAPPTCVMVECKDPDIKNADWDGGSRPPHRHMATVTYKCVSGHAMKGEGTQTCGIDNQWLPGLPTCELVECKDPDIKHAVWDKGSRPPHRHMATVTYKCVSGHAMKGEGTQTCGLDGQWSPGLPTCELVECKDPDIKHAVWDKGSRPPHRQMATVTYKCVSGHAMKGEGTQTCGLDGQWSPGLPTCELVECKDPDIKHAAWDGGSRPPHRHMATVTYKCVSGHAMKGEGTQTCGLDGQWSPGLPTCEHNNGNLVKVLGIVFAVIVIALVIGGLVYWRLRAINKRRSRRSYPGNAVPKDGEEVALS</sequence>
<reference evidence="10 11" key="1">
    <citation type="journal article" date="2024" name="Genome Biol. Evol.">
        <title>Chromosome-level genome assembly of the viviparous eelpout Zoarces viviparus.</title>
        <authorList>
            <person name="Fuhrmann N."/>
            <person name="Brasseur M.V."/>
            <person name="Bakowski C.E."/>
            <person name="Podsiadlowski L."/>
            <person name="Prost S."/>
            <person name="Krehenwinkel H."/>
            <person name="Mayer C."/>
        </authorList>
    </citation>
    <scope>NUCLEOTIDE SEQUENCE [LARGE SCALE GENOMIC DNA]</scope>
    <source>
        <strain evidence="10">NO-MEL_2022_Ind0_liver</strain>
    </source>
</reference>
<keyword evidence="7" id="KW-1133">Transmembrane helix</keyword>
<feature type="domain" description="Sushi" evidence="9">
    <location>
        <begin position="261"/>
        <end position="320"/>
    </location>
</feature>
<dbReference type="Proteomes" id="UP001488805">
    <property type="component" value="Unassembled WGS sequence"/>
</dbReference>
<feature type="domain" description="Sushi" evidence="9">
    <location>
        <begin position="321"/>
        <end position="380"/>
    </location>
</feature>
<keyword evidence="5" id="KW-0325">Glycoprotein</keyword>
<dbReference type="PANTHER" id="PTHR46393">
    <property type="entry name" value="SUSHI DOMAIN-CONTAINING PROTEIN"/>
    <property type="match status" value="1"/>
</dbReference>
<feature type="disulfide bond" evidence="6">
    <location>
        <begin position="291"/>
        <end position="318"/>
    </location>
</feature>
<dbReference type="SMART" id="SM00032">
    <property type="entry name" value="CCP"/>
    <property type="match status" value="7"/>
</dbReference>
<evidence type="ECO:0000256" key="1">
    <source>
        <dbReference type="ARBA" id="ARBA00022659"/>
    </source>
</evidence>
<dbReference type="Gene3D" id="2.10.70.10">
    <property type="entry name" value="Complement Module, domain 1"/>
    <property type="match status" value="7"/>
</dbReference>
<feature type="disulfide bond" evidence="6">
    <location>
        <begin position="231"/>
        <end position="258"/>
    </location>
</feature>
<evidence type="ECO:0000259" key="9">
    <source>
        <dbReference type="PROSITE" id="PS50923"/>
    </source>
</evidence>
<evidence type="ECO:0000256" key="3">
    <source>
        <dbReference type="ARBA" id="ARBA00022737"/>
    </source>
</evidence>
<feature type="signal peptide" evidence="8">
    <location>
        <begin position="1"/>
        <end position="18"/>
    </location>
</feature>
<dbReference type="EMBL" id="JBCEZU010000586">
    <property type="protein sequence ID" value="KAK9515167.1"/>
    <property type="molecule type" value="Genomic_DNA"/>
</dbReference>
<feature type="domain" description="Sushi" evidence="9">
    <location>
        <begin position="141"/>
        <end position="200"/>
    </location>
</feature>
<feature type="domain" description="Sushi" evidence="9">
    <location>
        <begin position="19"/>
        <end position="81"/>
    </location>
</feature>
<keyword evidence="1 6" id="KW-0768">Sushi</keyword>
<evidence type="ECO:0000256" key="2">
    <source>
        <dbReference type="ARBA" id="ARBA00022729"/>
    </source>
</evidence>
<dbReference type="CDD" id="cd00033">
    <property type="entry name" value="CCP"/>
    <property type="match status" value="7"/>
</dbReference>
<evidence type="ECO:0000256" key="6">
    <source>
        <dbReference type="PROSITE-ProRule" id="PRU00302"/>
    </source>
</evidence>
<feature type="transmembrane region" description="Helical" evidence="7">
    <location>
        <begin position="448"/>
        <end position="470"/>
    </location>
</feature>
<dbReference type="AlphaFoldDB" id="A0AAW1DYA0"/>
<gene>
    <name evidence="10" type="ORF">VZT92_025834</name>
</gene>
<evidence type="ECO:0000313" key="11">
    <source>
        <dbReference type="Proteomes" id="UP001488805"/>
    </source>
</evidence>
<feature type="domain" description="Sushi" evidence="9">
    <location>
        <begin position="82"/>
        <end position="140"/>
    </location>
</feature>
<feature type="disulfide bond" evidence="6">
    <location>
        <begin position="171"/>
        <end position="198"/>
    </location>
</feature>
<feature type="disulfide bond" evidence="6">
    <location>
        <begin position="52"/>
        <end position="79"/>
    </location>
</feature>
<evidence type="ECO:0000256" key="4">
    <source>
        <dbReference type="ARBA" id="ARBA00023157"/>
    </source>
</evidence>
<evidence type="ECO:0000256" key="5">
    <source>
        <dbReference type="ARBA" id="ARBA00023180"/>
    </source>
</evidence>
<comment type="caution">
    <text evidence="6">Lacks conserved residue(s) required for the propagation of feature annotation.</text>
</comment>
<feature type="disulfide bond" evidence="6">
    <location>
        <begin position="111"/>
        <end position="138"/>
    </location>
</feature>
<name>A0AAW1DYA0_ZOAVI</name>
<protein>
    <recommendedName>
        <fullName evidence="9">Sushi domain-containing protein</fullName>
    </recommendedName>
</protein>
<dbReference type="PANTHER" id="PTHR46393:SF7">
    <property type="entry name" value="COMPLEMENT C2"/>
    <property type="match status" value="1"/>
</dbReference>
<evidence type="ECO:0000256" key="7">
    <source>
        <dbReference type="SAM" id="Phobius"/>
    </source>
</evidence>
<feature type="disulfide bond" evidence="6">
    <location>
        <begin position="351"/>
        <end position="378"/>
    </location>
</feature>
<keyword evidence="11" id="KW-1185">Reference proteome</keyword>
<dbReference type="InterPro" id="IPR000436">
    <property type="entry name" value="Sushi_SCR_CCP_dom"/>
</dbReference>
<evidence type="ECO:0000256" key="8">
    <source>
        <dbReference type="SAM" id="SignalP"/>
    </source>
</evidence>
<feature type="chain" id="PRO_5043587096" description="Sushi domain-containing protein" evidence="8">
    <location>
        <begin position="19"/>
        <end position="497"/>
    </location>
</feature>
<dbReference type="SUPFAM" id="SSF57535">
    <property type="entry name" value="Complement control module/SCR domain"/>
    <property type="match status" value="7"/>
</dbReference>
<dbReference type="InterPro" id="IPR035976">
    <property type="entry name" value="Sushi/SCR/CCP_sf"/>
</dbReference>
<feature type="domain" description="Sushi" evidence="9">
    <location>
        <begin position="201"/>
        <end position="260"/>
    </location>
</feature>
<dbReference type="Pfam" id="PF00084">
    <property type="entry name" value="Sushi"/>
    <property type="match status" value="7"/>
</dbReference>
<keyword evidence="7" id="KW-0812">Transmembrane</keyword>
<accession>A0AAW1DYA0</accession>
<proteinExistence type="predicted"/>
<keyword evidence="2 8" id="KW-0732">Signal</keyword>
<organism evidence="10 11">
    <name type="scientific">Zoarces viviparus</name>
    <name type="common">Viviparous eelpout</name>
    <name type="synonym">Blennius viviparus</name>
    <dbReference type="NCBI Taxonomy" id="48416"/>
    <lineage>
        <taxon>Eukaryota</taxon>
        <taxon>Metazoa</taxon>
        <taxon>Chordata</taxon>
        <taxon>Craniata</taxon>
        <taxon>Vertebrata</taxon>
        <taxon>Euteleostomi</taxon>
        <taxon>Actinopterygii</taxon>
        <taxon>Neopterygii</taxon>
        <taxon>Teleostei</taxon>
        <taxon>Neoteleostei</taxon>
        <taxon>Acanthomorphata</taxon>
        <taxon>Eupercaria</taxon>
        <taxon>Perciformes</taxon>
        <taxon>Cottioidei</taxon>
        <taxon>Zoarcales</taxon>
        <taxon>Zoarcidae</taxon>
        <taxon>Zoarcinae</taxon>
        <taxon>Zoarces</taxon>
    </lineage>
</organism>